<gene>
    <name evidence="2" type="ORF">GCM10009809_13290</name>
</gene>
<dbReference type="Proteomes" id="UP001501138">
    <property type="component" value="Unassembled WGS sequence"/>
</dbReference>
<sequence>MTYDAAAPTSGRDPRGMSKAGPDPRSVAVTGLATLAWYAVPDVVGPRWGRAVAKAAVLSTAVGLVLAATDEGREAREGVRATRDELRRIADDASEAPAAARGADENTLGRDVEPDGPAGAVRPAVVGGAVLGAVAAVGTLAVVGERWAYRLGERWRGRGVRCPHTRVGLILGTVAAGLTCLEPGLRGGGGARSVGIPARR</sequence>
<dbReference type="EMBL" id="BAAAPM010000003">
    <property type="protein sequence ID" value="GAA1718768.1"/>
    <property type="molecule type" value="Genomic_DNA"/>
</dbReference>
<dbReference type="RefSeq" id="WP_344246869.1">
    <property type="nucleotide sequence ID" value="NZ_BAAAPM010000003.1"/>
</dbReference>
<name>A0ABN2J640_9MICO</name>
<evidence type="ECO:0000313" key="2">
    <source>
        <dbReference type="EMBL" id="GAA1718768.1"/>
    </source>
</evidence>
<comment type="caution">
    <text evidence="2">The sequence shown here is derived from an EMBL/GenBank/DDBJ whole genome shotgun (WGS) entry which is preliminary data.</text>
</comment>
<feature type="region of interest" description="Disordered" evidence="1">
    <location>
        <begin position="88"/>
        <end position="116"/>
    </location>
</feature>
<proteinExistence type="predicted"/>
<accession>A0ABN2J640</accession>
<organism evidence="2 3">
    <name type="scientific">Isoptericola hypogeus</name>
    <dbReference type="NCBI Taxonomy" id="300179"/>
    <lineage>
        <taxon>Bacteria</taxon>
        <taxon>Bacillati</taxon>
        <taxon>Actinomycetota</taxon>
        <taxon>Actinomycetes</taxon>
        <taxon>Micrococcales</taxon>
        <taxon>Promicromonosporaceae</taxon>
        <taxon>Isoptericola</taxon>
    </lineage>
</organism>
<reference evidence="2 3" key="1">
    <citation type="journal article" date="2019" name="Int. J. Syst. Evol. Microbiol.">
        <title>The Global Catalogue of Microorganisms (GCM) 10K type strain sequencing project: providing services to taxonomists for standard genome sequencing and annotation.</title>
        <authorList>
            <consortium name="The Broad Institute Genomics Platform"/>
            <consortium name="The Broad Institute Genome Sequencing Center for Infectious Disease"/>
            <person name="Wu L."/>
            <person name="Ma J."/>
        </authorList>
    </citation>
    <scope>NUCLEOTIDE SEQUENCE [LARGE SCALE GENOMIC DNA]</scope>
    <source>
        <strain evidence="2 3">JCM 15589</strain>
    </source>
</reference>
<keyword evidence="3" id="KW-1185">Reference proteome</keyword>
<feature type="region of interest" description="Disordered" evidence="1">
    <location>
        <begin position="1"/>
        <end position="24"/>
    </location>
</feature>
<evidence type="ECO:0000256" key="1">
    <source>
        <dbReference type="SAM" id="MobiDB-lite"/>
    </source>
</evidence>
<evidence type="ECO:0008006" key="4">
    <source>
        <dbReference type="Google" id="ProtNLM"/>
    </source>
</evidence>
<protein>
    <recommendedName>
        <fullName evidence="4">Peptidase S9</fullName>
    </recommendedName>
</protein>
<evidence type="ECO:0000313" key="3">
    <source>
        <dbReference type="Proteomes" id="UP001501138"/>
    </source>
</evidence>
<feature type="compositionally biased region" description="Basic and acidic residues" evidence="1">
    <location>
        <begin position="102"/>
        <end position="113"/>
    </location>
</feature>